<evidence type="ECO:0000256" key="2">
    <source>
        <dbReference type="ARBA" id="ARBA00023002"/>
    </source>
</evidence>
<feature type="domain" description="Flavin reductase like" evidence="3">
    <location>
        <begin position="11"/>
        <end position="154"/>
    </location>
</feature>
<evidence type="ECO:0000259" key="3">
    <source>
        <dbReference type="SMART" id="SM00903"/>
    </source>
</evidence>
<dbReference type="GO" id="GO:0010181">
    <property type="term" value="F:FMN binding"/>
    <property type="evidence" value="ECO:0007669"/>
    <property type="project" value="InterPro"/>
</dbReference>
<dbReference type="PANTHER" id="PTHR30466:SF11">
    <property type="entry name" value="FLAVIN-DEPENDENT MONOOXYGENASE, REDUCTASE SUBUNIT HSAB"/>
    <property type="match status" value="1"/>
</dbReference>
<dbReference type="SMART" id="SM00903">
    <property type="entry name" value="Flavin_Reduct"/>
    <property type="match status" value="1"/>
</dbReference>
<sequence length="163" mass="17245">MIDPASFRKVLGAYPTGVCVITSAKDDTRFGLAVGSFTSISLDPPLVGFFPGKTSSSWRSIADSGRFCVNVLGADQLDICRRFASKMENKFADLSHGSSPAGLPLIDGALAWIDCRVESVFELGDHYLVVGAVDDLSCADAGDPLIFLRGGYHNVRAIDAVGA</sequence>
<dbReference type="Proteomes" id="UP000033200">
    <property type="component" value="Chromosome"/>
</dbReference>
<dbReference type="InterPro" id="IPR012349">
    <property type="entry name" value="Split_barrel_FMN-bd"/>
</dbReference>
<name>A0A097ELA5_9SPHN</name>
<keyword evidence="2" id="KW-0560">Oxidoreductase</keyword>
<dbReference type="GO" id="GO:0042602">
    <property type="term" value="F:riboflavin reductase (NADPH) activity"/>
    <property type="evidence" value="ECO:0007669"/>
    <property type="project" value="TreeGrafter"/>
</dbReference>
<dbReference type="HOGENOM" id="CLU_059021_1_0_5"/>
<gene>
    <name evidence="4" type="ORF">MC45_16625</name>
</gene>
<dbReference type="Pfam" id="PF01613">
    <property type="entry name" value="Flavin_Reduct"/>
    <property type="match status" value="1"/>
</dbReference>
<organism evidence="4 5">
    <name type="scientific">Sphingomonas taxi</name>
    <dbReference type="NCBI Taxonomy" id="1549858"/>
    <lineage>
        <taxon>Bacteria</taxon>
        <taxon>Pseudomonadati</taxon>
        <taxon>Pseudomonadota</taxon>
        <taxon>Alphaproteobacteria</taxon>
        <taxon>Sphingomonadales</taxon>
        <taxon>Sphingomonadaceae</taxon>
        <taxon>Sphingomonas</taxon>
    </lineage>
</organism>
<proteinExistence type="inferred from homology"/>
<evidence type="ECO:0000256" key="1">
    <source>
        <dbReference type="ARBA" id="ARBA00008898"/>
    </source>
</evidence>
<dbReference type="GO" id="GO:0004497">
    <property type="term" value="F:monooxygenase activity"/>
    <property type="evidence" value="ECO:0007669"/>
    <property type="project" value="UniProtKB-KW"/>
</dbReference>
<accession>A0A097ELA5</accession>
<dbReference type="AlphaFoldDB" id="A0A097ELA5"/>
<dbReference type="SUPFAM" id="SSF50475">
    <property type="entry name" value="FMN-binding split barrel"/>
    <property type="match status" value="1"/>
</dbReference>
<evidence type="ECO:0000313" key="5">
    <source>
        <dbReference type="Proteomes" id="UP000033200"/>
    </source>
</evidence>
<keyword evidence="4" id="KW-0503">Monooxygenase</keyword>
<dbReference type="Gene3D" id="2.30.110.10">
    <property type="entry name" value="Electron Transport, Fmn-binding Protein, Chain A"/>
    <property type="match status" value="1"/>
</dbReference>
<dbReference type="PANTHER" id="PTHR30466">
    <property type="entry name" value="FLAVIN REDUCTASE"/>
    <property type="match status" value="1"/>
</dbReference>
<comment type="similarity">
    <text evidence="1">Belongs to the non-flavoprotein flavin reductase family.</text>
</comment>
<dbReference type="InterPro" id="IPR050268">
    <property type="entry name" value="NADH-dep_flavin_reductase"/>
</dbReference>
<dbReference type="EMBL" id="CP009571">
    <property type="protein sequence ID" value="AIT08327.1"/>
    <property type="molecule type" value="Genomic_DNA"/>
</dbReference>
<evidence type="ECO:0000313" key="4">
    <source>
        <dbReference type="EMBL" id="AIT08327.1"/>
    </source>
</evidence>
<dbReference type="KEGG" id="stax:MC45_16625"/>
<reference evidence="4 5" key="1">
    <citation type="submission" date="2014-09" db="EMBL/GenBank/DDBJ databases">
        <title>Using Illumina technology Improving SMRT sequencing Genome Assembly by RASTools.</title>
        <authorList>
            <person name="Zhou Y."/>
            <person name="Ma T."/>
            <person name="Liu T."/>
        </authorList>
    </citation>
    <scope>NUCLEOTIDE SEQUENCE [LARGE SCALE GENOMIC DNA]</scope>
    <source>
        <strain evidence="4 5">ATCC 55669</strain>
    </source>
</reference>
<dbReference type="InterPro" id="IPR002563">
    <property type="entry name" value="Flavin_Rdtase-like_dom"/>
</dbReference>
<dbReference type="eggNOG" id="COG1853">
    <property type="taxonomic scope" value="Bacteria"/>
</dbReference>
<keyword evidence="5" id="KW-1185">Reference proteome</keyword>
<protein>
    <submittedName>
        <fullName evidence="4">Monooxygenase</fullName>
    </submittedName>
</protein>
<dbReference type="STRING" id="1549858.MC45_16625"/>